<accession>A0ABD8ARA3</accession>
<gene>
    <name evidence="1" type="ORF">V6668_26455</name>
</gene>
<evidence type="ECO:0000313" key="2">
    <source>
        <dbReference type="Proteomes" id="UP001364764"/>
    </source>
</evidence>
<sequence>MPFKVLEEFVENLQYSKMVKLKKCMDLLRVSIGEDQIKRGLKRMEWTELGIVGSFSSMNVYEKHNKELMECFDNHGVIGQVMNIKWRELLSHEQSLISGLCKPKEPYIRFTPKRTKNESTYDFDGYQSKLANQSIHLQIIEWKSNKWLYNRLFDSWVIIRKRALQGLLEQEKRKEILPVGSISLIQTDPEISSLHVQKYLGNEPLISRGRVDMSKVKEYAARGFFSLPEIQQLQKISDVRTAYSLMELTRERRLVAHMHQKQFLYSKLSRESKI</sequence>
<dbReference type="Proteomes" id="UP001364764">
    <property type="component" value="Chromosome"/>
</dbReference>
<dbReference type="GeneID" id="93479090"/>
<reference evidence="1 2" key="1">
    <citation type="submission" date="2024-02" db="EMBL/GenBank/DDBJ databases">
        <title>Complete sequences of two Paenibacillus sp. strains and one Lysinibacillus strain isolated from the environment on STAA medium highlight biotechnological potential.</title>
        <authorList>
            <person name="Attere S.A."/>
            <person name="Piche L.C."/>
            <person name="Intertaglia L."/>
            <person name="Lami R."/>
            <person name="Charette S.J."/>
            <person name="Vincent A.T."/>
        </authorList>
    </citation>
    <scope>NUCLEOTIDE SEQUENCE [LARGE SCALE GENOMIC DNA]</scope>
    <source>
        <strain evidence="1 2">Y5S-7</strain>
    </source>
</reference>
<evidence type="ECO:0000313" key="1">
    <source>
        <dbReference type="EMBL" id="WWP19945.1"/>
    </source>
</evidence>
<proteinExistence type="predicted"/>
<organism evidence="1 2">
    <name type="scientific">Paenibacillus amylolyticus</name>
    <dbReference type="NCBI Taxonomy" id="1451"/>
    <lineage>
        <taxon>Bacteria</taxon>
        <taxon>Bacillati</taxon>
        <taxon>Bacillota</taxon>
        <taxon>Bacilli</taxon>
        <taxon>Bacillales</taxon>
        <taxon>Paenibacillaceae</taxon>
        <taxon>Paenibacillus</taxon>
    </lineage>
</organism>
<dbReference type="RefSeq" id="WP_338707107.1">
    <property type="nucleotide sequence ID" value="NZ_CP145892.1"/>
</dbReference>
<dbReference type="AlphaFoldDB" id="A0ABD8ARA3"/>
<protein>
    <submittedName>
        <fullName evidence="1">Uncharacterized protein</fullName>
    </submittedName>
</protein>
<dbReference type="EMBL" id="CP145892">
    <property type="protein sequence ID" value="WWP19945.1"/>
    <property type="molecule type" value="Genomic_DNA"/>
</dbReference>
<name>A0ABD8ARA3_PAEAM</name>